<sequence>MLTQSHTHTHTERHSQALLHPSIATQRHTFTHAPVYNIRTVKGEHQQEHNHTHACTPRTTTDTEAHTKTCSGTFTHHSCTQARPLEYSLQRHTLILHTVLYTGSFRHTHTQPPAPASLTKPCRHPQLCSL</sequence>
<proteinExistence type="predicted"/>
<protein>
    <submittedName>
        <fullName evidence="2">Uncharacterized protein</fullName>
    </submittedName>
</protein>
<gene>
    <name evidence="2" type="ORF">mPipKuh1_009030</name>
</gene>
<evidence type="ECO:0000313" key="2">
    <source>
        <dbReference type="EMBL" id="KAF6382686.1"/>
    </source>
</evidence>
<comment type="caution">
    <text evidence="2">The sequence shown here is derived from an EMBL/GenBank/DDBJ whole genome shotgun (WGS) entry which is preliminary data.</text>
</comment>
<dbReference type="Proteomes" id="UP000558488">
    <property type="component" value="Unassembled WGS sequence"/>
</dbReference>
<evidence type="ECO:0000313" key="3">
    <source>
        <dbReference type="Proteomes" id="UP000558488"/>
    </source>
</evidence>
<accession>A0A7J8A941</accession>
<keyword evidence="3" id="KW-1185">Reference proteome</keyword>
<name>A0A7J8A941_PIPKU</name>
<dbReference type="AlphaFoldDB" id="A0A7J8A941"/>
<feature type="region of interest" description="Disordered" evidence="1">
    <location>
        <begin position="1"/>
        <end position="20"/>
    </location>
</feature>
<evidence type="ECO:0000256" key="1">
    <source>
        <dbReference type="SAM" id="MobiDB-lite"/>
    </source>
</evidence>
<reference evidence="2 3" key="1">
    <citation type="journal article" date="2020" name="Nature">
        <title>Six reference-quality genomes reveal evolution of bat adaptations.</title>
        <authorList>
            <person name="Jebb D."/>
            <person name="Huang Z."/>
            <person name="Pippel M."/>
            <person name="Hughes G.M."/>
            <person name="Lavrichenko K."/>
            <person name="Devanna P."/>
            <person name="Winkler S."/>
            <person name="Jermiin L.S."/>
            <person name="Skirmuntt E.C."/>
            <person name="Katzourakis A."/>
            <person name="Burkitt-Gray L."/>
            <person name="Ray D.A."/>
            <person name="Sullivan K.A.M."/>
            <person name="Roscito J.G."/>
            <person name="Kirilenko B.M."/>
            <person name="Davalos L.M."/>
            <person name="Corthals A.P."/>
            <person name="Power M.L."/>
            <person name="Jones G."/>
            <person name="Ransome R.D."/>
            <person name="Dechmann D.K.N."/>
            <person name="Locatelli A.G."/>
            <person name="Puechmaille S.J."/>
            <person name="Fedrigo O."/>
            <person name="Jarvis E.D."/>
            <person name="Hiller M."/>
            <person name="Vernes S.C."/>
            <person name="Myers E.W."/>
            <person name="Teeling E.C."/>
        </authorList>
    </citation>
    <scope>NUCLEOTIDE SEQUENCE [LARGE SCALE GENOMIC DNA]</scope>
    <source>
        <strain evidence="2">MPipKuh1</strain>
        <tissue evidence="2">Flight muscle</tissue>
    </source>
</reference>
<dbReference type="EMBL" id="JACAGB010000002">
    <property type="protein sequence ID" value="KAF6382686.1"/>
    <property type="molecule type" value="Genomic_DNA"/>
</dbReference>
<organism evidence="2 3">
    <name type="scientific">Pipistrellus kuhlii</name>
    <name type="common">Kuhl's pipistrelle</name>
    <dbReference type="NCBI Taxonomy" id="59472"/>
    <lineage>
        <taxon>Eukaryota</taxon>
        <taxon>Metazoa</taxon>
        <taxon>Chordata</taxon>
        <taxon>Craniata</taxon>
        <taxon>Vertebrata</taxon>
        <taxon>Euteleostomi</taxon>
        <taxon>Mammalia</taxon>
        <taxon>Eutheria</taxon>
        <taxon>Laurasiatheria</taxon>
        <taxon>Chiroptera</taxon>
        <taxon>Yangochiroptera</taxon>
        <taxon>Vespertilionidae</taxon>
        <taxon>Pipistrellus</taxon>
    </lineage>
</organism>